<proteinExistence type="predicted"/>
<dbReference type="NCBIfam" id="TIGR04176">
    <property type="entry name" value="MarR_EPS"/>
    <property type="match status" value="1"/>
</dbReference>
<dbReference type="Gene3D" id="1.10.10.10">
    <property type="entry name" value="Winged helix-like DNA-binding domain superfamily/Winged helix DNA-binding domain"/>
    <property type="match status" value="1"/>
</dbReference>
<dbReference type="AlphaFoldDB" id="A0A553WD77"/>
<name>A0A553WD77_9SPHN</name>
<sequence length="104" mass="11610">MQIVESNPAITQREISAELGMSLGRVNYCINALVEKGLVKIENFKASDTKWRYAYVLTPNGIAEKGALTGRFLARKLREYEALAAEIEALKLARDRKSLPPSSR</sequence>
<evidence type="ECO:0000313" key="1">
    <source>
        <dbReference type="EMBL" id="TSB02643.1"/>
    </source>
</evidence>
<dbReference type="InterPro" id="IPR036388">
    <property type="entry name" value="WH-like_DNA-bd_sf"/>
</dbReference>
<reference evidence="1 2" key="1">
    <citation type="submission" date="2019-07" db="EMBL/GenBank/DDBJ databases">
        <authorList>
            <person name="Park M."/>
        </authorList>
    </citation>
    <scope>NUCLEOTIDE SEQUENCE [LARGE SCALE GENOMIC DNA]</scope>
    <source>
        <strain evidence="1 2">KCTC32445</strain>
    </source>
</reference>
<evidence type="ECO:0000313" key="2">
    <source>
        <dbReference type="Proteomes" id="UP000320160"/>
    </source>
</evidence>
<dbReference type="Pfam" id="PF13412">
    <property type="entry name" value="HTH_24"/>
    <property type="match status" value="1"/>
</dbReference>
<dbReference type="Proteomes" id="UP000320160">
    <property type="component" value="Unassembled WGS sequence"/>
</dbReference>
<dbReference type="InterPro" id="IPR026433">
    <property type="entry name" value="MarR_EPS"/>
</dbReference>
<comment type="caution">
    <text evidence="1">The sequence shown here is derived from an EMBL/GenBank/DDBJ whole genome shotgun (WGS) entry which is preliminary data.</text>
</comment>
<keyword evidence="2" id="KW-1185">Reference proteome</keyword>
<gene>
    <name evidence="1" type="ORF">FOM92_13025</name>
</gene>
<organism evidence="1 2">
    <name type="scientific">Sphingorhabdus contaminans</name>
    <dbReference type="NCBI Taxonomy" id="1343899"/>
    <lineage>
        <taxon>Bacteria</taxon>
        <taxon>Pseudomonadati</taxon>
        <taxon>Pseudomonadota</taxon>
        <taxon>Alphaproteobacteria</taxon>
        <taxon>Sphingomonadales</taxon>
        <taxon>Sphingomonadaceae</taxon>
        <taxon>Sphingorhabdus</taxon>
    </lineage>
</organism>
<dbReference type="InterPro" id="IPR036390">
    <property type="entry name" value="WH_DNA-bd_sf"/>
</dbReference>
<dbReference type="OrthoDB" id="8537236at2"/>
<protein>
    <submittedName>
        <fullName evidence="1">MarR family EPS-associated transcriptional regulator</fullName>
    </submittedName>
</protein>
<accession>A0A553WD77</accession>
<dbReference type="EMBL" id="VKKU01000002">
    <property type="protein sequence ID" value="TSB02643.1"/>
    <property type="molecule type" value="Genomic_DNA"/>
</dbReference>
<dbReference type="SUPFAM" id="SSF46785">
    <property type="entry name" value="Winged helix' DNA-binding domain"/>
    <property type="match status" value="1"/>
</dbReference>